<proteinExistence type="evidence at transcript level"/>
<reference evidence="1" key="1">
    <citation type="submission" date="2010-04" db="EMBL/GenBank/DDBJ databases">
        <authorList>
            <person name="Reid K.E."/>
            <person name="Liao N."/>
            <person name="Chan S."/>
            <person name="Docking R."/>
            <person name="Taylor G."/>
            <person name="Moore R."/>
            <person name="Mayo M."/>
            <person name="Munro S."/>
            <person name="King J."/>
            <person name="Yanchuk A."/>
            <person name="Holt R."/>
            <person name="Jones S."/>
            <person name="Marra M."/>
            <person name="Ritland C.E."/>
            <person name="Ritland K."/>
            <person name="Bohlmann J."/>
        </authorList>
    </citation>
    <scope>NUCLEOTIDE SEQUENCE</scope>
    <source>
        <tissue evidence="1">Buds collected with no treatment. Collection October 2007</tissue>
    </source>
</reference>
<dbReference type="EMBL" id="BT122711">
    <property type="protein sequence ID" value="ADE76075.1"/>
    <property type="molecule type" value="mRNA"/>
</dbReference>
<organism evidence="1">
    <name type="scientific">Picea sitchensis</name>
    <name type="common">Sitka spruce</name>
    <name type="synonym">Pinus sitchensis</name>
    <dbReference type="NCBI Taxonomy" id="3332"/>
    <lineage>
        <taxon>Eukaryota</taxon>
        <taxon>Viridiplantae</taxon>
        <taxon>Streptophyta</taxon>
        <taxon>Embryophyta</taxon>
        <taxon>Tracheophyta</taxon>
        <taxon>Spermatophyta</taxon>
        <taxon>Pinopsida</taxon>
        <taxon>Pinidae</taxon>
        <taxon>Conifers I</taxon>
        <taxon>Pinales</taxon>
        <taxon>Pinaceae</taxon>
        <taxon>Picea</taxon>
    </lineage>
</organism>
<accession>D5A956</accession>
<protein>
    <submittedName>
        <fullName evidence="1">Uncharacterized protein</fullName>
    </submittedName>
</protein>
<evidence type="ECO:0000313" key="1">
    <source>
        <dbReference type="EMBL" id="ADE76075.1"/>
    </source>
</evidence>
<dbReference type="AlphaFoldDB" id="D5A956"/>
<sequence>MPSRFSAAEGRRWVCIYFVDSRRSTTGQINLINLLSATASKQIIAWRSILSISFQIQYC</sequence>
<name>D5A956_PICSI</name>